<evidence type="ECO:0000313" key="1">
    <source>
        <dbReference type="EMBL" id="EGE48658.1"/>
    </source>
</evidence>
<organism evidence="1 2">
    <name type="scientific">Acetobacter pomorum DM001</name>
    <dbReference type="NCBI Taxonomy" id="945681"/>
    <lineage>
        <taxon>Bacteria</taxon>
        <taxon>Pseudomonadati</taxon>
        <taxon>Pseudomonadota</taxon>
        <taxon>Alphaproteobacteria</taxon>
        <taxon>Acetobacterales</taxon>
        <taxon>Acetobacteraceae</taxon>
        <taxon>Acetobacter</taxon>
    </lineage>
</organism>
<dbReference type="Proteomes" id="UP000018454">
    <property type="component" value="Unassembled WGS sequence"/>
</dbReference>
<dbReference type="RefSeq" id="WP_006115528.1">
    <property type="nucleotide sequence ID" value="NZ_AEUP01000010.1"/>
</dbReference>
<dbReference type="AlphaFoldDB" id="F1YRH3"/>
<gene>
    <name evidence="1" type="ORF">APO_0505</name>
</gene>
<proteinExistence type="predicted"/>
<protein>
    <submittedName>
        <fullName evidence="1">Uncharacterized protein</fullName>
    </submittedName>
</protein>
<dbReference type="OrthoDB" id="7285523at2"/>
<dbReference type="EMBL" id="AEUP01000010">
    <property type="protein sequence ID" value="EGE48658.1"/>
    <property type="molecule type" value="Genomic_DNA"/>
</dbReference>
<reference evidence="1 2" key="1">
    <citation type="journal article" date="2011" name="Science">
        <title>Drosophila microbiome modulates host developmental and metabolic homeostasis via insulin signaling.</title>
        <authorList>
            <person name="Shin S.C."/>
            <person name="Kim S.H."/>
            <person name="You H."/>
            <person name="Kim B."/>
            <person name="Kim A.C."/>
            <person name="Lee K.A."/>
            <person name="Yoon J.H."/>
            <person name="Ryu J.H."/>
            <person name="Lee W.J."/>
        </authorList>
    </citation>
    <scope>NUCLEOTIDE SEQUENCE [LARGE SCALE GENOMIC DNA]</scope>
    <source>
        <strain evidence="1 2">DM001</strain>
    </source>
</reference>
<evidence type="ECO:0000313" key="2">
    <source>
        <dbReference type="Proteomes" id="UP000018454"/>
    </source>
</evidence>
<comment type="caution">
    <text evidence="1">The sequence shown here is derived from an EMBL/GenBank/DDBJ whole genome shotgun (WGS) entry which is preliminary data.</text>
</comment>
<accession>F1YRH3</accession>
<name>F1YRH3_9PROT</name>
<sequence length="361" mass="37970">MDRTKAAGYITVDGKRVYQDRDKPNGIAGTSLIAADRTAVQEELMNLITGAGLTPDADDLTQVFKAINKIMSGSEEGYFLKSGDTAAWVTSDGWIIAGNARVMSGGSGAGGAIQVGDYVWSDGITACGYGKMAVSLSVADVNGKGGDYRVGALLQFTAFDGTQENFYFRGDGYIYDQNGNKFLKAADLDGVVANTNPGITGAISGTSICVNPEDGRAYFAYSGNTQIAALAWNADVQAETQARVNAVISEANAREEADASLQNQINNCALKSELPLPEGMHCQVFSAPIPSPCPEAGWLVDIPSGWKTHSFVTACDTGANVYAVSAVVENNTQARLWAKYPTNGAWAQGGEVTVTSFGYPS</sequence>